<dbReference type="InterPro" id="IPR036397">
    <property type="entry name" value="RNaseH_sf"/>
</dbReference>
<dbReference type="GO" id="GO:0004523">
    <property type="term" value="F:RNA-DNA hybrid ribonuclease activity"/>
    <property type="evidence" value="ECO:0007669"/>
    <property type="project" value="InterPro"/>
</dbReference>
<evidence type="ECO:0000313" key="2">
    <source>
        <dbReference type="EMBL" id="EPS68038.1"/>
    </source>
</evidence>
<evidence type="ECO:0000313" key="3">
    <source>
        <dbReference type="Proteomes" id="UP000015453"/>
    </source>
</evidence>
<dbReference type="SUPFAM" id="SSF53098">
    <property type="entry name" value="Ribonuclease H-like"/>
    <property type="match status" value="1"/>
</dbReference>
<keyword evidence="3" id="KW-1185">Reference proteome</keyword>
<dbReference type="Proteomes" id="UP000015453">
    <property type="component" value="Unassembled WGS sequence"/>
</dbReference>
<comment type="caution">
    <text evidence="2">The sequence shown here is derived from an EMBL/GenBank/DDBJ whole genome shotgun (WGS) entry which is preliminary data.</text>
</comment>
<dbReference type="Gene3D" id="3.30.420.10">
    <property type="entry name" value="Ribonuclease H-like superfamily/Ribonuclease H"/>
    <property type="match status" value="1"/>
</dbReference>
<reference evidence="2 3" key="1">
    <citation type="journal article" date="2013" name="BMC Genomics">
        <title>The miniature genome of a carnivorous plant Genlisea aurea contains a low number of genes and short non-coding sequences.</title>
        <authorList>
            <person name="Leushkin E.V."/>
            <person name="Sutormin R.A."/>
            <person name="Nabieva E.R."/>
            <person name="Penin A.A."/>
            <person name="Kondrashov A.S."/>
            <person name="Logacheva M.D."/>
        </authorList>
    </citation>
    <scope>NUCLEOTIDE SEQUENCE [LARGE SCALE GENOMIC DNA]</scope>
</reference>
<dbReference type="AlphaFoldDB" id="S8DXN2"/>
<dbReference type="OrthoDB" id="1906820at2759"/>
<gene>
    <name evidence="2" type="ORF">M569_06738</name>
</gene>
<accession>S8DXN2</accession>
<dbReference type="PANTHER" id="PTHR47074:SF11">
    <property type="entry name" value="REVERSE TRANSCRIPTASE-LIKE PROTEIN"/>
    <property type="match status" value="1"/>
</dbReference>
<evidence type="ECO:0000259" key="1">
    <source>
        <dbReference type="Pfam" id="PF13456"/>
    </source>
</evidence>
<proteinExistence type="predicted"/>
<dbReference type="EMBL" id="AUSU01002813">
    <property type="protein sequence ID" value="EPS68038.1"/>
    <property type="molecule type" value="Genomic_DNA"/>
</dbReference>
<protein>
    <recommendedName>
        <fullName evidence="1">RNase H type-1 domain-containing protein</fullName>
    </recommendedName>
</protein>
<sequence>WVSPLRPFLKLNFDGGLVGSSRSGIGGVIRDHRGFVIAWFAHAFSPQVDSECGEFLAARRVLELTQFLRLMMGDCLSYITAINDVADPSSALGNIVQDIKVLLSGFQSWSAYHMPRDANKVAHLLAKSG</sequence>
<dbReference type="InterPro" id="IPR052929">
    <property type="entry name" value="RNase_H-like_EbsB-rel"/>
</dbReference>
<dbReference type="PANTHER" id="PTHR47074">
    <property type="entry name" value="BNAC02G40300D PROTEIN"/>
    <property type="match status" value="1"/>
</dbReference>
<name>S8DXN2_9LAMI</name>
<organism evidence="2 3">
    <name type="scientific">Genlisea aurea</name>
    <dbReference type="NCBI Taxonomy" id="192259"/>
    <lineage>
        <taxon>Eukaryota</taxon>
        <taxon>Viridiplantae</taxon>
        <taxon>Streptophyta</taxon>
        <taxon>Embryophyta</taxon>
        <taxon>Tracheophyta</taxon>
        <taxon>Spermatophyta</taxon>
        <taxon>Magnoliopsida</taxon>
        <taxon>eudicotyledons</taxon>
        <taxon>Gunneridae</taxon>
        <taxon>Pentapetalae</taxon>
        <taxon>asterids</taxon>
        <taxon>lamiids</taxon>
        <taxon>Lamiales</taxon>
        <taxon>Lentibulariaceae</taxon>
        <taxon>Genlisea</taxon>
    </lineage>
</organism>
<dbReference type="InterPro" id="IPR012337">
    <property type="entry name" value="RNaseH-like_sf"/>
</dbReference>
<feature type="domain" description="RNase H type-1" evidence="1">
    <location>
        <begin position="12"/>
        <end position="128"/>
    </location>
</feature>
<dbReference type="CDD" id="cd06222">
    <property type="entry name" value="RNase_H_like"/>
    <property type="match status" value="1"/>
</dbReference>
<feature type="non-terminal residue" evidence="2">
    <location>
        <position position="1"/>
    </location>
</feature>
<dbReference type="Pfam" id="PF13456">
    <property type="entry name" value="RVT_3"/>
    <property type="match status" value="1"/>
</dbReference>
<dbReference type="GO" id="GO:0003676">
    <property type="term" value="F:nucleic acid binding"/>
    <property type="evidence" value="ECO:0007669"/>
    <property type="project" value="InterPro"/>
</dbReference>
<dbReference type="InterPro" id="IPR044730">
    <property type="entry name" value="RNase_H-like_dom_plant"/>
</dbReference>
<feature type="non-terminal residue" evidence="2">
    <location>
        <position position="129"/>
    </location>
</feature>
<dbReference type="InterPro" id="IPR002156">
    <property type="entry name" value="RNaseH_domain"/>
</dbReference>